<proteinExistence type="predicted"/>
<feature type="transmembrane region" description="Helical" evidence="5">
    <location>
        <begin position="212"/>
        <end position="232"/>
    </location>
</feature>
<keyword evidence="7" id="KW-0067">ATP-binding</keyword>
<dbReference type="SUPFAM" id="SSF55874">
    <property type="entry name" value="ATPase domain of HSP90 chaperone/DNA topoisomerase II/histidine kinase"/>
    <property type="match status" value="1"/>
</dbReference>
<keyword evidence="5" id="KW-0472">Membrane</keyword>
<dbReference type="PANTHER" id="PTHR24421">
    <property type="entry name" value="NITRATE/NITRITE SENSOR PROTEIN NARX-RELATED"/>
    <property type="match status" value="1"/>
</dbReference>
<feature type="transmembrane region" description="Helical" evidence="5">
    <location>
        <begin position="331"/>
        <end position="354"/>
    </location>
</feature>
<dbReference type="AlphaFoldDB" id="A0A9X3ZIV3"/>
<feature type="transmembrane region" description="Helical" evidence="5">
    <location>
        <begin position="12"/>
        <end position="32"/>
    </location>
</feature>
<organism evidence="7 8">
    <name type="scientific">Hoeflea prorocentri</name>
    <dbReference type="NCBI Taxonomy" id="1922333"/>
    <lineage>
        <taxon>Bacteria</taxon>
        <taxon>Pseudomonadati</taxon>
        <taxon>Pseudomonadota</taxon>
        <taxon>Alphaproteobacteria</taxon>
        <taxon>Hyphomicrobiales</taxon>
        <taxon>Rhizobiaceae</taxon>
        <taxon>Hoeflea</taxon>
    </lineage>
</organism>
<dbReference type="InterPro" id="IPR050482">
    <property type="entry name" value="Sensor_HK_TwoCompSys"/>
</dbReference>
<comment type="caution">
    <text evidence="7">The sequence shown here is derived from an EMBL/GenBank/DDBJ whole genome shotgun (WGS) entry which is preliminary data.</text>
</comment>
<keyword evidence="8" id="KW-1185">Reference proteome</keyword>
<protein>
    <submittedName>
        <fullName evidence="7">ATP-binding protein</fullName>
    </submittedName>
</protein>
<reference evidence="7" key="1">
    <citation type="submission" date="2022-11" db="EMBL/GenBank/DDBJ databases">
        <title>Draft genome sequence of Hoeflea poritis E7-10 and Hoeflea prorocentri PM5-8, separated from scleractinian coral Porites lutea and marine dinoflagellate.</title>
        <authorList>
            <person name="Zhang G."/>
            <person name="Wei Q."/>
            <person name="Cai L."/>
        </authorList>
    </citation>
    <scope>NUCLEOTIDE SEQUENCE</scope>
    <source>
        <strain evidence="7">PM5-8</strain>
    </source>
</reference>
<dbReference type="Gene3D" id="1.20.5.1930">
    <property type="match status" value="1"/>
</dbReference>
<feature type="region of interest" description="Disordered" evidence="4">
    <location>
        <begin position="614"/>
        <end position="633"/>
    </location>
</feature>
<evidence type="ECO:0000259" key="6">
    <source>
        <dbReference type="SMART" id="SM00387"/>
    </source>
</evidence>
<keyword evidence="3" id="KW-0902">Two-component regulatory system</keyword>
<feature type="transmembrane region" description="Helical" evidence="5">
    <location>
        <begin position="360"/>
        <end position="379"/>
    </location>
</feature>
<accession>A0A9X3ZIV3</accession>
<feature type="transmembrane region" description="Helical" evidence="5">
    <location>
        <begin position="244"/>
        <end position="264"/>
    </location>
</feature>
<gene>
    <name evidence="7" type="ORF">OQ273_15185</name>
</gene>
<keyword evidence="5" id="KW-0812">Transmembrane</keyword>
<keyword evidence="1" id="KW-0808">Transferase</keyword>
<evidence type="ECO:0000256" key="2">
    <source>
        <dbReference type="ARBA" id="ARBA00022777"/>
    </source>
</evidence>
<evidence type="ECO:0000313" key="7">
    <source>
        <dbReference type="EMBL" id="MDA5399925.1"/>
    </source>
</evidence>
<dbReference type="InterPro" id="IPR003594">
    <property type="entry name" value="HATPase_dom"/>
</dbReference>
<feature type="transmembrane region" description="Helical" evidence="5">
    <location>
        <begin position="276"/>
        <end position="295"/>
    </location>
</feature>
<dbReference type="Pfam" id="PF02518">
    <property type="entry name" value="HATPase_c"/>
    <property type="match status" value="1"/>
</dbReference>
<evidence type="ECO:0000256" key="3">
    <source>
        <dbReference type="ARBA" id="ARBA00023012"/>
    </source>
</evidence>
<dbReference type="Gene3D" id="3.30.565.10">
    <property type="entry name" value="Histidine kinase-like ATPase, C-terminal domain"/>
    <property type="match status" value="1"/>
</dbReference>
<feature type="domain" description="Histidine kinase/HSP90-like ATPase" evidence="6">
    <location>
        <begin position="521"/>
        <end position="614"/>
    </location>
</feature>
<keyword evidence="7" id="KW-0547">Nucleotide-binding</keyword>
<feature type="transmembrane region" description="Helical" evidence="5">
    <location>
        <begin position="188"/>
        <end position="205"/>
    </location>
</feature>
<dbReference type="CDD" id="cd16917">
    <property type="entry name" value="HATPase_UhpB-NarQ-NarX-like"/>
    <property type="match status" value="1"/>
</dbReference>
<evidence type="ECO:0000256" key="4">
    <source>
        <dbReference type="SAM" id="MobiDB-lite"/>
    </source>
</evidence>
<dbReference type="RefSeq" id="WP_267991338.1">
    <property type="nucleotide sequence ID" value="NZ_JAPJZI010000001.1"/>
</dbReference>
<evidence type="ECO:0000256" key="1">
    <source>
        <dbReference type="ARBA" id="ARBA00022679"/>
    </source>
</evidence>
<dbReference type="GO" id="GO:0000160">
    <property type="term" value="P:phosphorelay signal transduction system"/>
    <property type="evidence" value="ECO:0007669"/>
    <property type="project" value="UniProtKB-KW"/>
</dbReference>
<name>A0A9X3ZIV3_9HYPH</name>
<evidence type="ECO:0000256" key="5">
    <source>
        <dbReference type="SAM" id="Phobius"/>
    </source>
</evidence>
<keyword evidence="5" id="KW-1133">Transmembrane helix</keyword>
<evidence type="ECO:0000313" key="8">
    <source>
        <dbReference type="Proteomes" id="UP001151234"/>
    </source>
</evidence>
<feature type="transmembrane region" description="Helical" evidence="5">
    <location>
        <begin position="301"/>
        <end position="319"/>
    </location>
</feature>
<dbReference type="SMART" id="SM00387">
    <property type="entry name" value="HATPase_c"/>
    <property type="match status" value="1"/>
</dbReference>
<dbReference type="EMBL" id="JAPJZI010000001">
    <property type="protein sequence ID" value="MDA5399925.1"/>
    <property type="molecule type" value="Genomic_DNA"/>
</dbReference>
<dbReference type="GO" id="GO:0016301">
    <property type="term" value="F:kinase activity"/>
    <property type="evidence" value="ECO:0007669"/>
    <property type="project" value="UniProtKB-KW"/>
</dbReference>
<keyword evidence="2" id="KW-0418">Kinase</keyword>
<dbReference type="GO" id="GO:0005524">
    <property type="term" value="F:ATP binding"/>
    <property type="evidence" value="ECO:0007669"/>
    <property type="project" value="UniProtKB-KW"/>
</dbReference>
<dbReference type="PANTHER" id="PTHR24421:SF58">
    <property type="entry name" value="SIGNAL TRANSDUCTION HISTIDINE-PROTEIN KINASE_PHOSPHATASE UHPB"/>
    <property type="match status" value="1"/>
</dbReference>
<dbReference type="InterPro" id="IPR036890">
    <property type="entry name" value="HATPase_C_sf"/>
</dbReference>
<sequence length="633" mass="70315">MSSQRPKSLPAHPYVLGLWAVIAAVISFILAFEQLPLPDQVAPLKSMQFRQGADAVAGEVSLPDNWRSFSGRVEERGTYEAMFDFAADNGRWAVYIPNYSGRIEVNVNGIELSPGGFLSGNLIADQSVPFLAPVAGSALQASGNTLQITMVPGGKLIGFLSDVYVGPEALLRDSFEWHYLRAVRLPELIVFWQMLLALLLLVMWYSRRNDRAALFASLVLAFSSLHGIPVYLPSSVALSQTVALLGYVVNFWLSVIGLMFAFSLTDRKLPVKARYFFLLPALATVAYLTLPDGIFRYFDTVVVVPFSLMMTCWVVYVFVHSALWERRWESIMMLISVLGACTLVVHDTLIIANVTPDSNFLHFRIVYILLLPALSYIFFQRLIQSMKHVDDLVGTLEERIETKESQLRETFAQRQVLEGRQALNEERRRIMRDVHDGLGGQLMSIIAMSRLGKADPVEIETSAQAALEELRMLIGSLDVENDISGMLGTFRERAEQQLALHDISLEWQMIDIPEIEGLNPSRALNILRILQEATTNAAKHSGGDRVWIRFSLPPEPPGTLRIDIEDNGRGMANASTNGHGLKNMRSRARELGGDIHIASSEGGTKVTFSMPLTLEAGSEGQEKTITGHPPTRA</sequence>
<dbReference type="Proteomes" id="UP001151234">
    <property type="component" value="Unassembled WGS sequence"/>
</dbReference>